<accession>A0A2K8KA39</accession>
<feature type="domain" description="UDP-3-O-[3-hydroxymyristoyl] glucosamine N-acyltransferase non-repeat region" evidence="7">
    <location>
        <begin position="21"/>
        <end position="89"/>
    </location>
</feature>
<evidence type="ECO:0000256" key="2">
    <source>
        <dbReference type="ARBA" id="ARBA00022556"/>
    </source>
</evidence>
<dbReference type="InterPro" id="IPR056729">
    <property type="entry name" value="GMPPB_C"/>
</dbReference>
<proteinExistence type="predicted"/>
<feature type="domain" description="Mannose-1-phosphate guanyltransferase C-terminal" evidence="8">
    <location>
        <begin position="103"/>
        <end position="180"/>
    </location>
</feature>
<dbReference type="GO" id="GO:0016410">
    <property type="term" value="F:N-acyltransferase activity"/>
    <property type="evidence" value="ECO:0007669"/>
    <property type="project" value="InterPro"/>
</dbReference>
<sequence length="367" mass="38082">MPHTIAQIAQTLGLQAEGALDLTITHAAEPAQAGPDALAMAMNPKYAAGLSAGRAQAAMLWAGADWRALGLKAAVFAPRPRWAMAGVSEILDPGYDFGGAIHAQSFIHPTAEIGEGAQIGPFTSIGARTRIGPNARIAANVTIAEDVEIGADAIIHAGARIGARCRIGARYIGQPNSVVGGCGFSFVTPEPSGAEDVRATLSGERQLRQQKWQRIQSLGAVEIGDDVEIGANSSVDRGTIRNTIIGSGTKIDSVCQIGHNVQIGEDCMMCGMAGVAGSARIGNRVLLAGKVAVNDNIFIGDDVIVGGASRVFTNVPAGRTMLGDPATRLETQMQIRKALRRLPRIAAHVASLQAAVFGTQKSGKNGQ</sequence>
<dbReference type="AlphaFoldDB" id="A0A2K8KA39"/>
<evidence type="ECO:0000256" key="3">
    <source>
        <dbReference type="ARBA" id="ARBA00022679"/>
    </source>
</evidence>
<dbReference type="CDD" id="cd03352">
    <property type="entry name" value="LbH_LpxD"/>
    <property type="match status" value="1"/>
</dbReference>
<evidence type="ECO:0000259" key="7">
    <source>
        <dbReference type="Pfam" id="PF04613"/>
    </source>
</evidence>
<dbReference type="RefSeq" id="WP_071480825.1">
    <property type="nucleotide sequence ID" value="NZ_CP024899.1"/>
</dbReference>
<dbReference type="Gene3D" id="2.160.10.10">
    <property type="entry name" value="Hexapeptide repeat proteins"/>
    <property type="match status" value="1"/>
</dbReference>
<dbReference type="OrthoDB" id="9784739at2"/>
<dbReference type="SUPFAM" id="SSF51161">
    <property type="entry name" value="Trimeric LpxA-like enzymes"/>
    <property type="match status" value="1"/>
</dbReference>
<dbReference type="Pfam" id="PF04613">
    <property type="entry name" value="LpxD"/>
    <property type="match status" value="1"/>
</dbReference>
<reference evidence="9 10" key="1">
    <citation type="submission" date="2017-11" db="EMBL/GenBank/DDBJ databases">
        <title>Revised Sequence and Annotation of the Rhodobaca barguzinensis strain alga05 Genome.</title>
        <authorList>
            <person name="Kopejtka K."/>
            <person name="Tomasch J.M."/>
            <person name="Bunk B."/>
            <person name="Koblizek M."/>
        </authorList>
    </citation>
    <scope>NUCLEOTIDE SEQUENCE [LARGE SCALE GENOMIC DNA]</scope>
    <source>
        <strain evidence="10">alga05</strain>
    </source>
</reference>
<keyword evidence="10" id="KW-1185">Reference proteome</keyword>
<keyword evidence="5" id="KW-0443">Lipid metabolism</keyword>
<keyword evidence="4" id="KW-0677">Repeat</keyword>
<keyword evidence="6 9" id="KW-0012">Acyltransferase</keyword>
<dbReference type="InterPro" id="IPR007691">
    <property type="entry name" value="LpxD"/>
</dbReference>
<evidence type="ECO:0000259" key="8">
    <source>
        <dbReference type="Pfam" id="PF25087"/>
    </source>
</evidence>
<dbReference type="PANTHER" id="PTHR43378:SF2">
    <property type="entry name" value="UDP-3-O-ACYLGLUCOSAMINE N-ACYLTRANSFERASE 1, MITOCHONDRIAL-RELATED"/>
    <property type="match status" value="1"/>
</dbReference>
<evidence type="ECO:0000256" key="4">
    <source>
        <dbReference type="ARBA" id="ARBA00022737"/>
    </source>
</evidence>
<dbReference type="STRING" id="441209.GCA_001870665_02021"/>
<keyword evidence="3 9" id="KW-0808">Transferase</keyword>
<evidence type="ECO:0000313" key="9">
    <source>
        <dbReference type="EMBL" id="ATX66312.1"/>
    </source>
</evidence>
<keyword evidence="2" id="KW-0441">Lipid A biosynthesis</keyword>
<dbReference type="GO" id="GO:0016020">
    <property type="term" value="C:membrane"/>
    <property type="evidence" value="ECO:0007669"/>
    <property type="project" value="GOC"/>
</dbReference>
<dbReference type="NCBIfam" id="NF002060">
    <property type="entry name" value="PRK00892.1"/>
    <property type="match status" value="1"/>
</dbReference>
<dbReference type="Proteomes" id="UP000228948">
    <property type="component" value="Chromosome"/>
</dbReference>
<gene>
    <name evidence="9" type="ORF">BG454_11210</name>
</gene>
<dbReference type="PANTHER" id="PTHR43378">
    <property type="entry name" value="UDP-3-O-ACYLGLUCOSAMINE N-ACYLTRANSFERASE"/>
    <property type="match status" value="1"/>
</dbReference>
<dbReference type="GO" id="GO:0009245">
    <property type="term" value="P:lipid A biosynthetic process"/>
    <property type="evidence" value="ECO:0007669"/>
    <property type="project" value="UniProtKB-KW"/>
</dbReference>
<dbReference type="InterPro" id="IPR011004">
    <property type="entry name" value="Trimer_LpxA-like_sf"/>
</dbReference>
<organism evidence="9 10">
    <name type="scientific">Roseinatronobacter bogoriensis subsp. barguzinensis</name>
    <dbReference type="NCBI Taxonomy" id="441209"/>
    <lineage>
        <taxon>Bacteria</taxon>
        <taxon>Pseudomonadati</taxon>
        <taxon>Pseudomonadota</taxon>
        <taxon>Alphaproteobacteria</taxon>
        <taxon>Rhodobacterales</taxon>
        <taxon>Paracoccaceae</taxon>
        <taxon>Roseinatronobacter</taxon>
    </lineage>
</organism>
<dbReference type="InterPro" id="IPR020573">
    <property type="entry name" value="UDP_GlcNAc_AcTrfase_non-rep"/>
</dbReference>
<dbReference type="InterPro" id="IPR018357">
    <property type="entry name" value="Hexapep_transf_CS"/>
</dbReference>
<dbReference type="EMBL" id="CP024899">
    <property type="protein sequence ID" value="ATX66312.1"/>
    <property type="molecule type" value="Genomic_DNA"/>
</dbReference>
<evidence type="ECO:0000256" key="5">
    <source>
        <dbReference type="ARBA" id="ARBA00023098"/>
    </source>
</evidence>
<dbReference type="Gene3D" id="3.40.1390.10">
    <property type="entry name" value="MurE/MurF, N-terminal domain"/>
    <property type="match status" value="1"/>
</dbReference>
<dbReference type="Pfam" id="PF25087">
    <property type="entry name" value="GMPPB_C"/>
    <property type="match status" value="1"/>
</dbReference>
<name>A0A2K8KA39_9RHOB</name>
<protein>
    <submittedName>
        <fullName evidence="9">UDP-3-O-(3-hydroxymyristoyl)glucosamine N-acyltransferase</fullName>
    </submittedName>
</protein>
<evidence type="ECO:0000256" key="6">
    <source>
        <dbReference type="ARBA" id="ARBA00023315"/>
    </source>
</evidence>
<evidence type="ECO:0000313" key="10">
    <source>
        <dbReference type="Proteomes" id="UP000228948"/>
    </source>
</evidence>
<evidence type="ECO:0000256" key="1">
    <source>
        <dbReference type="ARBA" id="ARBA00022516"/>
    </source>
</evidence>
<dbReference type="KEGG" id="rbg:BG454_11210"/>
<dbReference type="PROSITE" id="PS00101">
    <property type="entry name" value="HEXAPEP_TRANSFERASES"/>
    <property type="match status" value="1"/>
</dbReference>
<keyword evidence="1" id="KW-0444">Lipid biosynthesis</keyword>